<keyword evidence="2" id="KW-1185">Reference proteome</keyword>
<comment type="caution">
    <text evidence="1">The sequence shown here is derived from an EMBL/GenBank/DDBJ whole genome shotgun (WGS) entry which is preliminary data.</text>
</comment>
<sequence length="85" mass="9870">MLRILTQIFTRLPSHKRAPYLNQSVTRWQHSEPQVQSLQGLQDHYNGLNIDLNQMPLTTTEEEFSQLLVSMFHVTITTSLTFSPN</sequence>
<protein>
    <submittedName>
        <fullName evidence="1">Uncharacterized protein</fullName>
    </submittedName>
</protein>
<reference evidence="1 2" key="1">
    <citation type="submission" date="2024-11" db="EMBL/GenBank/DDBJ databases">
        <title>Chromosome-level genome assembly of the freshwater bivalve Anodonta woodiana.</title>
        <authorList>
            <person name="Chen X."/>
        </authorList>
    </citation>
    <scope>NUCLEOTIDE SEQUENCE [LARGE SCALE GENOMIC DNA]</scope>
    <source>
        <strain evidence="1">MN2024</strain>
        <tissue evidence="1">Gills</tissue>
    </source>
</reference>
<dbReference type="Proteomes" id="UP001634394">
    <property type="component" value="Unassembled WGS sequence"/>
</dbReference>
<proteinExistence type="predicted"/>
<dbReference type="AlphaFoldDB" id="A0ABD3WX30"/>
<gene>
    <name evidence="1" type="ORF">ACJMK2_030869</name>
</gene>
<feature type="non-terminal residue" evidence="1">
    <location>
        <position position="85"/>
    </location>
</feature>
<organism evidence="1 2">
    <name type="scientific">Sinanodonta woodiana</name>
    <name type="common">Chinese pond mussel</name>
    <name type="synonym">Anodonta woodiana</name>
    <dbReference type="NCBI Taxonomy" id="1069815"/>
    <lineage>
        <taxon>Eukaryota</taxon>
        <taxon>Metazoa</taxon>
        <taxon>Spiralia</taxon>
        <taxon>Lophotrochozoa</taxon>
        <taxon>Mollusca</taxon>
        <taxon>Bivalvia</taxon>
        <taxon>Autobranchia</taxon>
        <taxon>Heteroconchia</taxon>
        <taxon>Palaeoheterodonta</taxon>
        <taxon>Unionida</taxon>
        <taxon>Unionoidea</taxon>
        <taxon>Unionidae</taxon>
        <taxon>Unioninae</taxon>
        <taxon>Sinanodonta</taxon>
    </lineage>
</organism>
<evidence type="ECO:0000313" key="2">
    <source>
        <dbReference type="Proteomes" id="UP001634394"/>
    </source>
</evidence>
<name>A0ABD3WX30_SINWO</name>
<dbReference type="EMBL" id="JBJQND010000004">
    <property type="protein sequence ID" value="KAL3878529.1"/>
    <property type="molecule type" value="Genomic_DNA"/>
</dbReference>
<evidence type="ECO:0000313" key="1">
    <source>
        <dbReference type="EMBL" id="KAL3878529.1"/>
    </source>
</evidence>
<accession>A0ABD3WX30</accession>